<feature type="transmembrane region" description="Helical" evidence="2">
    <location>
        <begin position="37"/>
        <end position="55"/>
    </location>
</feature>
<dbReference type="InterPro" id="IPR052901">
    <property type="entry name" value="Bact_TGase-like"/>
</dbReference>
<dbReference type="PANTHER" id="PTHR42736:SF1">
    <property type="entry name" value="PROTEIN-GLUTAMINE GAMMA-GLUTAMYLTRANSFERASE"/>
    <property type="match status" value="1"/>
</dbReference>
<dbReference type="InterPro" id="IPR002931">
    <property type="entry name" value="Transglutaminase-like"/>
</dbReference>
<feature type="transmembrane region" description="Helical" evidence="2">
    <location>
        <begin position="13"/>
        <end position="30"/>
    </location>
</feature>
<feature type="transmembrane region" description="Helical" evidence="2">
    <location>
        <begin position="142"/>
        <end position="161"/>
    </location>
</feature>
<keyword evidence="2" id="KW-0812">Transmembrane</keyword>
<accession>A0A0M0KCX8</accession>
<feature type="region of interest" description="Disordered" evidence="1">
    <location>
        <begin position="552"/>
        <end position="577"/>
    </location>
</feature>
<evidence type="ECO:0000256" key="2">
    <source>
        <dbReference type="SAM" id="Phobius"/>
    </source>
</evidence>
<dbReference type="SMART" id="SM00460">
    <property type="entry name" value="TGc"/>
    <property type="match status" value="1"/>
</dbReference>
<dbReference type="Gene3D" id="3.10.620.30">
    <property type="match status" value="1"/>
</dbReference>
<dbReference type="AlphaFoldDB" id="A0A0M0KCX8"/>
<sequence length="729" mass="83726">MVEKKTMNLGRDFFLYGLGFLLLMEWLLPLPSITDTGYIRVFVIFTSLFFLITFLQLPLAVSMVVKLGFSIYGIYLIFYESPFFALDWLLLFVAEMGVNLGFIVGGNFYALTDMFRSFLFFVLLSIMSYLLFYWIVYMRRALFFLVLTIIYITVLDTFTAYDASMAIVRTFVVGFVLLGLVTIYRKMEREGVRVGSRYLPLRLGLMLVAVIGISSILGFAFPKLDPQWDDPMPFMRAAVGLDPYSDSVEVVQRIGYGDSDGQLGGGFIDDETTVFYVTAPEAQYWRGETKDFYTGRGWETTTPEQVQPQAPLRTATENLVSVEQRRAEVQFEDGQARYEHLFYPGQLDSSETAGIVVDAYTEKATTYSGSSPTVLTRYEIDYYYPTYYIDQLQQSSEVDPQNIQDYYLQLPDSVPQRVYELAEGIVSEYENRYDQAKAIENYFQRSGFRYETTDVPIPEDGQDYVDQFLFETQAGYCDNFSTSMVVLLRSVGIPARWAKGFTAGTLVDSTNEQNVYEIRNSNAHSWVEVYFPEVGWVPFEPTRGFTNEFDFTESPVDNQQNTEIEQTDREEPLETVENEEQEVEDAFAELEEASTEEVAISPENGAGGLPFPLWWLALPLLILCMALFAGNKKLVGLALIGYFRVTRKEDAFVHAYKRLLWYLNYIGLGKKQGETLREYAVRIDQEWSTETMTTLTFEYERLLYSSDVPANCWEHVKGDWLQLMRKISS</sequence>
<dbReference type="Pfam" id="PF11992">
    <property type="entry name" value="TgpA_N"/>
    <property type="match status" value="1"/>
</dbReference>
<dbReference type="PATRIC" id="fig|136160.3.peg.4321"/>
<feature type="transmembrane region" description="Helical" evidence="2">
    <location>
        <begin position="117"/>
        <end position="135"/>
    </location>
</feature>
<reference evidence="4" key="1">
    <citation type="submission" date="2015-08" db="EMBL/GenBank/DDBJ databases">
        <title>Complete DNA Sequence of Pseudomonas syringae pv. actinidiae, the Causal Agent of Kiwifruit Canker Disease.</title>
        <authorList>
            <person name="Rikkerink E.H.A."/>
            <person name="Fineran P.C."/>
        </authorList>
    </citation>
    <scope>NUCLEOTIDE SEQUENCE</scope>
    <source>
        <strain evidence="4">DSM 13666</strain>
    </source>
</reference>
<feature type="transmembrane region" description="Helical" evidence="2">
    <location>
        <begin position="199"/>
        <end position="221"/>
    </location>
</feature>
<comment type="caution">
    <text evidence="4">The sequence shown here is derived from an EMBL/GenBank/DDBJ whole genome shotgun (WGS) entry which is preliminary data.</text>
</comment>
<dbReference type="InterPro" id="IPR021878">
    <property type="entry name" value="TgpA_N"/>
</dbReference>
<dbReference type="RefSeq" id="WP_053432245.1">
    <property type="nucleotide sequence ID" value="NZ_CP040441.1"/>
</dbReference>
<dbReference type="Pfam" id="PF01841">
    <property type="entry name" value="Transglut_core"/>
    <property type="match status" value="1"/>
</dbReference>
<proteinExistence type="predicted"/>
<keyword evidence="2" id="KW-1133">Transmembrane helix</keyword>
<organism evidence="4">
    <name type="scientific">Halalkalibacterium halodurans</name>
    <name type="common">Bacillus halodurans</name>
    <dbReference type="NCBI Taxonomy" id="86665"/>
    <lineage>
        <taxon>Bacteria</taxon>
        <taxon>Bacillati</taxon>
        <taxon>Bacillota</taxon>
        <taxon>Bacilli</taxon>
        <taxon>Bacillales</taxon>
        <taxon>Bacillaceae</taxon>
        <taxon>Halalkalibacterium (ex Joshi et al. 2022)</taxon>
    </lineage>
</organism>
<dbReference type="EMBL" id="LILD01000004">
    <property type="protein sequence ID" value="KOO36706.1"/>
    <property type="molecule type" value="Genomic_DNA"/>
</dbReference>
<keyword evidence="2" id="KW-0472">Membrane</keyword>
<feature type="domain" description="Transglutaminase-like" evidence="3">
    <location>
        <begin position="469"/>
        <end position="543"/>
    </location>
</feature>
<dbReference type="GeneID" id="87596175"/>
<protein>
    <submittedName>
        <fullName evidence="4">Peptidase</fullName>
    </submittedName>
</protein>
<dbReference type="SUPFAM" id="SSF54001">
    <property type="entry name" value="Cysteine proteinases"/>
    <property type="match status" value="1"/>
</dbReference>
<gene>
    <name evidence="4" type="ORF">AMD02_16860</name>
</gene>
<feature type="transmembrane region" description="Helical" evidence="2">
    <location>
        <begin position="167"/>
        <end position="187"/>
    </location>
</feature>
<feature type="transmembrane region" description="Helical" evidence="2">
    <location>
        <begin position="611"/>
        <end position="630"/>
    </location>
</feature>
<dbReference type="PANTHER" id="PTHR42736">
    <property type="entry name" value="PROTEIN-GLUTAMINE GAMMA-GLUTAMYLTRANSFERASE"/>
    <property type="match status" value="1"/>
</dbReference>
<evidence type="ECO:0000256" key="1">
    <source>
        <dbReference type="SAM" id="MobiDB-lite"/>
    </source>
</evidence>
<name>A0A0M0KCX8_ALKHA</name>
<feature type="compositionally biased region" description="Polar residues" evidence="1">
    <location>
        <begin position="555"/>
        <end position="564"/>
    </location>
</feature>
<evidence type="ECO:0000259" key="3">
    <source>
        <dbReference type="SMART" id="SM00460"/>
    </source>
</evidence>
<dbReference type="InterPro" id="IPR038765">
    <property type="entry name" value="Papain-like_cys_pep_sf"/>
</dbReference>
<evidence type="ECO:0000313" key="4">
    <source>
        <dbReference type="EMBL" id="KOO36706.1"/>
    </source>
</evidence>